<dbReference type="Gene3D" id="1.20.58.370">
    <property type="entry name" value="MalF N-terminal region-like"/>
    <property type="match status" value="1"/>
</dbReference>
<keyword evidence="3" id="KW-1003">Cell membrane</keyword>
<organism evidence="9 10">
    <name type="scientific">Ruminiclostridium cellobioparum subsp. termitidis CT1112</name>
    <dbReference type="NCBI Taxonomy" id="1195236"/>
    <lineage>
        <taxon>Bacteria</taxon>
        <taxon>Bacillati</taxon>
        <taxon>Bacillota</taxon>
        <taxon>Clostridia</taxon>
        <taxon>Eubacteriales</taxon>
        <taxon>Oscillospiraceae</taxon>
        <taxon>Ruminiclostridium</taxon>
    </lineage>
</organism>
<dbReference type="PROSITE" id="PS50928">
    <property type="entry name" value="ABC_TM1"/>
    <property type="match status" value="1"/>
</dbReference>
<dbReference type="CDD" id="cd06261">
    <property type="entry name" value="TM_PBP2"/>
    <property type="match status" value="1"/>
</dbReference>
<feature type="domain" description="ABC transmembrane type-1" evidence="8">
    <location>
        <begin position="71"/>
        <end position="284"/>
    </location>
</feature>
<keyword evidence="4 7" id="KW-0812">Transmembrane</keyword>
<dbReference type="InterPro" id="IPR050809">
    <property type="entry name" value="UgpAE/MalFG_permease"/>
</dbReference>
<sequence>METINKKKLKDTLVAYAFMAPALLILVVFVFYPIVYSLPLGFYNYSVVGETKFIGFDNFKRLFADGDFWIAFKNSCLFIIVVPILQLLSILIALMMNRKLKGTTLFRVLYYIPVVTSMVAVSIIWKFIFDPDGLINAILLRWHLISSPIQFLFDTKLALPTLMAVTIWQGLGYYMMLYLAGLQSIPEELSEAATIDGANGWHTFWKIKLPLLQPYIWFCSLISVIAAIGVFDVVFTMTDGGPDKSTYVINYYSYRQAFSILDFGYSAAIGLVLGVVTTIFSIFLFIYGKKGGGSIYE</sequence>
<dbReference type="PANTHER" id="PTHR43227:SF11">
    <property type="entry name" value="BLL4140 PROTEIN"/>
    <property type="match status" value="1"/>
</dbReference>
<evidence type="ECO:0000256" key="6">
    <source>
        <dbReference type="ARBA" id="ARBA00023136"/>
    </source>
</evidence>
<accession>S0FTB0</accession>
<evidence type="ECO:0000256" key="2">
    <source>
        <dbReference type="ARBA" id="ARBA00022448"/>
    </source>
</evidence>
<feature type="transmembrane region" description="Helical" evidence="7">
    <location>
        <begin position="108"/>
        <end position="128"/>
    </location>
</feature>
<dbReference type="EMBL" id="AORV01000027">
    <property type="protein sequence ID" value="EMS72399.1"/>
    <property type="molecule type" value="Genomic_DNA"/>
</dbReference>
<gene>
    <name evidence="9" type="ORF">CTER_1627</name>
</gene>
<reference evidence="9 10" key="1">
    <citation type="journal article" date="2013" name="Genome Announc.">
        <title>Draft Genome Sequence of the Cellulolytic, Mesophilic, Anaerobic Bacterium Clostridium termitidis Strain CT1112 (DSM 5398).</title>
        <authorList>
            <person name="Lal S."/>
            <person name="Ramachandran U."/>
            <person name="Zhang X."/>
            <person name="Munir R."/>
            <person name="Sparling R."/>
            <person name="Levin D.B."/>
        </authorList>
    </citation>
    <scope>NUCLEOTIDE SEQUENCE [LARGE SCALE GENOMIC DNA]</scope>
    <source>
        <strain evidence="9 10">CT1112</strain>
    </source>
</reference>
<protein>
    <submittedName>
        <fullName evidence="9">Sugar ABC transporter permease</fullName>
    </submittedName>
</protein>
<dbReference type="Pfam" id="PF00528">
    <property type="entry name" value="BPD_transp_1"/>
    <property type="match status" value="1"/>
</dbReference>
<dbReference type="Gene3D" id="1.10.3720.10">
    <property type="entry name" value="MetI-like"/>
    <property type="match status" value="1"/>
</dbReference>
<dbReference type="InterPro" id="IPR000515">
    <property type="entry name" value="MetI-like"/>
</dbReference>
<feature type="transmembrane region" description="Helical" evidence="7">
    <location>
        <begin position="263"/>
        <end position="287"/>
    </location>
</feature>
<dbReference type="GO" id="GO:0005886">
    <property type="term" value="C:plasma membrane"/>
    <property type="evidence" value="ECO:0007669"/>
    <property type="project" value="UniProtKB-SubCell"/>
</dbReference>
<dbReference type="GO" id="GO:0055085">
    <property type="term" value="P:transmembrane transport"/>
    <property type="evidence" value="ECO:0007669"/>
    <property type="project" value="InterPro"/>
</dbReference>
<dbReference type="AlphaFoldDB" id="S0FTB0"/>
<keyword evidence="10" id="KW-1185">Reference proteome</keyword>
<evidence type="ECO:0000256" key="3">
    <source>
        <dbReference type="ARBA" id="ARBA00022475"/>
    </source>
</evidence>
<dbReference type="InterPro" id="IPR035277">
    <property type="entry name" value="MalF_N"/>
</dbReference>
<comment type="caution">
    <text evidence="9">The sequence shown here is derived from an EMBL/GenBank/DDBJ whole genome shotgun (WGS) entry which is preliminary data.</text>
</comment>
<dbReference type="SUPFAM" id="SSF160964">
    <property type="entry name" value="MalF N-terminal region-like"/>
    <property type="match status" value="1"/>
</dbReference>
<dbReference type="PANTHER" id="PTHR43227">
    <property type="entry name" value="BLL4140 PROTEIN"/>
    <property type="match status" value="1"/>
</dbReference>
<feature type="transmembrane region" description="Helical" evidence="7">
    <location>
        <begin position="215"/>
        <end position="235"/>
    </location>
</feature>
<dbReference type="RefSeq" id="WP_004625110.1">
    <property type="nucleotide sequence ID" value="NZ_AORV01000027.1"/>
</dbReference>
<evidence type="ECO:0000313" key="10">
    <source>
        <dbReference type="Proteomes" id="UP000014155"/>
    </source>
</evidence>
<keyword evidence="6 7" id="KW-0472">Membrane</keyword>
<dbReference type="STRING" id="1195236.CTER_1627"/>
<dbReference type="eggNOG" id="COG1175">
    <property type="taxonomic scope" value="Bacteria"/>
</dbReference>
<evidence type="ECO:0000259" key="8">
    <source>
        <dbReference type="PROSITE" id="PS50928"/>
    </source>
</evidence>
<evidence type="ECO:0000313" key="9">
    <source>
        <dbReference type="EMBL" id="EMS72399.1"/>
    </source>
</evidence>
<keyword evidence="5 7" id="KW-1133">Transmembrane helix</keyword>
<feature type="transmembrane region" description="Helical" evidence="7">
    <location>
        <begin position="77"/>
        <end position="96"/>
    </location>
</feature>
<dbReference type="PATRIC" id="fig|1195236.3.peg.1955"/>
<evidence type="ECO:0000256" key="1">
    <source>
        <dbReference type="ARBA" id="ARBA00004651"/>
    </source>
</evidence>
<proteinExistence type="inferred from homology"/>
<evidence type="ECO:0000256" key="4">
    <source>
        <dbReference type="ARBA" id="ARBA00022692"/>
    </source>
</evidence>
<feature type="transmembrane region" description="Helical" evidence="7">
    <location>
        <begin position="12"/>
        <end position="35"/>
    </location>
</feature>
<dbReference type="InterPro" id="IPR035906">
    <property type="entry name" value="MetI-like_sf"/>
</dbReference>
<dbReference type="SUPFAM" id="SSF161098">
    <property type="entry name" value="MetI-like"/>
    <property type="match status" value="1"/>
</dbReference>
<keyword evidence="2 7" id="KW-0813">Transport</keyword>
<dbReference type="Proteomes" id="UP000014155">
    <property type="component" value="Unassembled WGS sequence"/>
</dbReference>
<comment type="subcellular location">
    <subcellularLocation>
        <location evidence="1 7">Cell membrane</location>
        <topology evidence="1 7">Multi-pass membrane protein</topology>
    </subcellularLocation>
</comment>
<feature type="transmembrane region" description="Helical" evidence="7">
    <location>
        <begin position="160"/>
        <end position="180"/>
    </location>
</feature>
<comment type="similarity">
    <text evidence="7">Belongs to the binding-protein-dependent transport system permease family.</text>
</comment>
<evidence type="ECO:0000256" key="5">
    <source>
        <dbReference type="ARBA" id="ARBA00022989"/>
    </source>
</evidence>
<name>S0FTB0_RUMCE</name>
<evidence type="ECO:0000256" key="7">
    <source>
        <dbReference type="RuleBase" id="RU363032"/>
    </source>
</evidence>